<keyword evidence="3" id="KW-1185">Reference proteome</keyword>
<dbReference type="EMBL" id="CP032624">
    <property type="protein sequence ID" value="AYG02551.1"/>
    <property type="molecule type" value="Genomic_DNA"/>
</dbReference>
<name>A0A387BW04_9MICO</name>
<keyword evidence="1" id="KW-0812">Transmembrane</keyword>
<proteinExistence type="predicted"/>
<dbReference type="KEGG" id="gry:D7I44_02765"/>
<feature type="transmembrane region" description="Helical" evidence="1">
    <location>
        <begin position="66"/>
        <end position="84"/>
    </location>
</feature>
<reference evidence="2 3" key="1">
    <citation type="submission" date="2018-09" db="EMBL/GenBank/DDBJ databases">
        <title>Genome sequencing of strain 2DFW10M-5.</title>
        <authorList>
            <person name="Heo J."/>
            <person name="Kim S.-J."/>
            <person name="Kwon S.-W."/>
        </authorList>
    </citation>
    <scope>NUCLEOTIDE SEQUENCE [LARGE SCALE GENOMIC DNA]</scope>
    <source>
        <strain evidence="2 3">2DFW10M-5</strain>
    </source>
</reference>
<accession>A0A387BW04</accession>
<gene>
    <name evidence="2" type="ORF">D7I44_02765</name>
</gene>
<organism evidence="2 3">
    <name type="scientific">Gryllotalpicola protaetiae</name>
    <dbReference type="NCBI Taxonomy" id="2419771"/>
    <lineage>
        <taxon>Bacteria</taxon>
        <taxon>Bacillati</taxon>
        <taxon>Actinomycetota</taxon>
        <taxon>Actinomycetes</taxon>
        <taxon>Micrococcales</taxon>
        <taxon>Microbacteriaceae</taxon>
        <taxon>Gryllotalpicola</taxon>
    </lineage>
</organism>
<sequence>MALMQNRLGASLLAFAVGLVLGVVGTFNHRGVIGVGATDVPWGIVVSLLGVACFLVGARLYSGSRLVTLAGAIGLLVPILVFSFEGPGGSVVIVQDTPGRVWDFVPFLIAVAVLAWPRVPARSARAESLN</sequence>
<evidence type="ECO:0000313" key="2">
    <source>
        <dbReference type="EMBL" id="AYG02551.1"/>
    </source>
</evidence>
<evidence type="ECO:0008006" key="4">
    <source>
        <dbReference type="Google" id="ProtNLM"/>
    </source>
</evidence>
<protein>
    <recommendedName>
        <fullName evidence="4">Histidinol dehydrogenase</fullName>
    </recommendedName>
</protein>
<dbReference type="Proteomes" id="UP000275069">
    <property type="component" value="Chromosome"/>
</dbReference>
<evidence type="ECO:0000313" key="3">
    <source>
        <dbReference type="Proteomes" id="UP000275069"/>
    </source>
</evidence>
<dbReference type="OrthoDB" id="5123489at2"/>
<feature type="transmembrane region" description="Helical" evidence="1">
    <location>
        <begin position="42"/>
        <end position="61"/>
    </location>
</feature>
<dbReference type="AlphaFoldDB" id="A0A387BW04"/>
<evidence type="ECO:0000256" key="1">
    <source>
        <dbReference type="SAM" id="Phobius"/>
    </source>
</evidence>
<keyword evidence="1" id="KW-0472">Membrane</keyword>
<feature type="transmembrane region" description="Helical" evidence="1">
    <location>
        <begin position="104"/>
        <end position="121"/>
    </location>
</feature>
<keyword evidence="1" id="KW-1133">Transmembrane helix</keyword>